<dbReference type="Proteomes" id="UP001287356">
    <property type="component" value="Unassembled WGS sequence"/>
</dbReference>
<gene>
    <name evidence="1" type="ORF">B0T24DRAFT_65959</name>
</gene>
<dbReference type="AlphaFoldDB" id="A0AAE0NLR7"/>
<reference evidence="1" key="1">
    <citation type="journal article" date="2023" name="Mol. Phylogenet. Evol.">
        <title>Genome-scale phylogeny and comparative genomics of the fungal order Sordariales.</title>
        <authorList>
            <person name="Hensen N."/>
            <person name="Bonometti L."/>
            <person name="Westerberg I."/>
            <person name="Brannstrom I.O."/>
            <person name="Guillou S."/>
            <person name="Cros-Aarteil S."/>
            <person name="Calhoun S."/>
            <person name="Haridas S."/>
            <person name="Kuo A."/>
            <person name="Mondo S."/>
            <person name="Pangilinan J."/>
            <person name="Riley R."/>
            <person name="LaButti K."/>
            <person name="Andreopoulos B."/>
            <person name="Lipzen A."/>
            <person name="Chen C."/>
            <person name="Yan M."/>
            <person name="Daum C."/>
            <person name="Ng V."/>
            <person name="Clum A."/>
            <person name="Steindorff A."/>
            <person name="Ohm R.A."/>
            <person name="Martin F."/>
            <person name="Silar P."/>
            <person name="Natvig D.O."/>
            <person name="Lalanne C."/>
            <person name="Gautier V."/>
            <person name="Ament-Velasquez S.L."/>
            <person name="Kruys A."/>
            <person name="Hutchinson M.I."/>
            <person name="Powell A.J."/>
            <person name="Barry K."/>
            <person name="Miller A.N."/>
            <person name="Grigoriev I.V."/>
            <person name="Debuchy R."/>
            <person name="Gladieux P."/>
            <person name="Hiltunen Thoren M."/>
            <person name="Johannesson H."/>
        </authorList>
    </citation>
    <scope>NUCLEOTIDE SEQUENCE</scope>
    <source>
        <strain evidence="1">CBS 958.72</strain>
    </source>
</reference>
<protein>
    <submittedName>
        <fullName evidence="1">Uncharacterized protein</fullName>
    </submittedName>
</protein>
<organism evidence="1 2">
    <name type="scientific">Lasiosphaeria ovina</name>
    <dbReference type="NCBI Taxonomy" id="92902"/>
    <lineage>
        <taxon>Eukaryota</taxon>
        <taxon>Fungi</taxon>
        <taxon>Dikarya</taxon>
        <taxon>Ascomycota</taxon>
        <taxon>Pezizomycotina</taxon>
        <taxon>Sordariomycetes</taxon>
        <taxon>Sordariomycetidae</taxon>
        <taxon>Sordariales</taxon>
        <taxon>Lasiosphaeriaceae</taxon>
        <taxon>Lasiosphaeria</taxon>
    </lineage>
</organism>
<keyword evidence="2" id="KW-1185">Reference proteome</keyword>
<name>A0AAE0NLR7_9PEZI</name>
<accession>A0AAE0NLR7</accession>
<comment type="caution">
    <text evidence="1">The sequence shown here is derived from an EMBL/GenBank/DDBJ whole genome shotgun (WGS) entry which is preliminary data.</text>
</comment>
<proteinExistence type="predicted"/>
<evidence type="ECO:0000313" key="2">
    <source>
        <dbReference type="Proteomes" id="UP001287356"/>
    </source>
</evidence>
<dbReference type="EMBL" id="JAULSN010000001">
    <property type="protein sequence ID" value="KAK3383866.1"/>
    <property type="molecule type" value="Genomic_DNA"/>
</dbReference>
<reference evidence="1" key="2">
    <citation type="submission" date="2023-06" db="EMBL/GenBank/DDBJ databases">
        <authorList>
            <consortium name="Lawrence Berkeley National Laboratory"/>
            <person name="Haridas S."/>
            <person name="Hensen N."/>
            <person name="Bonometti L."/>
            <person name="Westerberg I."/>
            <person name="Brannstrom I.O."/>
            <person name="Guillou S."/>
            <person name="Cros-Aarteil S."/>
            <person name="Calhoun S."/>
            <person name="Kuo A."/>
            <person name="Mondo S."/>
            <person name="Pangilinan J."/>
            <person name="Riley R."/>
            <person name="Labutti K."/>
            <person name="Andreopoulos B."/>
            <person name="Lipzen A."/>
            <person name="Chen C."/>
            <person name="Yanf M."/>
            <person name="Daum C."/>
            <person name="Ng V."/>
            <person name="Clum A."/>
            <person name="Steindorff A."/>
            <person name="Ohm R."/>
            <person name="Martin F."/>
            <person name="Silar P."/>
            <person name="Natvig D."/>
            <person name="Lalanne C."/>
            <person name="Gautier V."/>
            <person name="Ament-Velasquez S.L."/>
            <person name="Kruys A."/>
            <person name="Hutchinson M.I."/>
            <person name="Powell A.J."/>
            <person name="Barry K."/>
            <person name="Miller A.N."/>
            <person name="Grigoriev I.V."/>
            <person name="Debuchy R."/>
            <person name="Gladieux P."/>
            <person name="Thoren M.H."/>
            <person name="Johannesson H."/>
        </authorList>
    </citation>
    <scope>NUCLEOTIDE SEQUENCE</scope>
    <source>
        <strain evidence="1">CBS 958.72</strain>
    </source>
</reference>
<sequence>MVPALSGTLGADLSSIARLTDTRTSCSQNLLRPLSPPAAAPASLANKLHTCPGCFPHHQPSEHQRAYLSPPPRTSLSTREKLYTLPRNLANLGWVWGLVQVTSNQPLAPASLTAASQSLKRWNPGLPLPLFWGRVLHPSVASFTSFYCCPVGCIPPVSSHPSLANTGSLPLVSRVASESIWTKGEKILITPPSPPLFVRRLFARQSLSTFSLRAYCQTKLGCCTTQPPPAPAPAPTNLPLFQVIAVAL</sequence>
<evidence type="ECO:0000313" key="1">
    <source>
        <dbReference type="EMBL" id="KAK3383866.1"/>
    </source>
</evidence>